<evidence type="ECO:0000256" key="1">
    <source>
        <dbReference type="SAM" id="Phobius"/>
    </source>
</evidence>
<dbReference type="EMBL" id="PDYG01000018">
    <property type="protein sequence ID" value="PHU38022.1"/>
    <property type="molecule type" value="Genomic_DNA"/>
</dbReference>
<keyword evidence="1" id="KW-1133">Transmembrane helix</keyword>
<evidence type="ECO:0000313" key="3">
    <source>
        <dbReference type="Proteomes" id="UP000224563"/>
    </source>
</evidence>
<comment type="caution">
    <text evidence="2">The sequence shown here is derived from an EMBL/GenBank/DDBJ whole genome shotgun (WGS) entry which is preliminary data.</text>
</comment>
<proteinExistence type="predicted"/>
<feature type="transmembrane region" description="Helical" evidence="1">
    <location>
        <begin position="46"/>
        <end position="67"/>
    </location>
</feature>
<reference evidence="2 3" key="2">
    <citation type="submission" date="2017-10" db="EMBL/GenBank/DDBJ databases">
        <authorList>
            <person name="Banno H."/>
            <person name="Chua N.-H."/>
        </authorList>
    </citation>
    <scope>NUCLEOTIDE SEQUENCE [LARGE SCALE GENOMIC DNA]</scope>
    <source>
        <strain evidence="2 3">JK623</strain>
    </source>
</reference>
<organism evidence="2 3">
    <name type="scientific">Agathobacter ruminis</name>
    <dbReference type="NCBI Taxonomy" id="1712665"/>
    <lineage>
        <taxon>Bacteria</taxon>
        <taxon>Bacillati</taxon>
        <taxon>Bacillota</taxon>
        <taxon>Clostridia</taxon>
        <taxon>Lachnospirales</taxon>
        <taxon>Lachnospiraceae</taxon>
        <taxon>Agathobacter</taxon>
    </lineage>
</organism>
<keyword evidence="1" id="KW-0812">Transmembrane</keyword>
<evidence type="ECO:0000313" key="2">
    <source>
        <dbReference type="EMBL" id="PHU38022.1"/>
    </source>
</evidence>
<dbReference type="AlphaFoldDB" id="A0A2G3E411"/>
<dbReference type="Proteomes" id="UP000224563">
    <property type="component" value="Unassembled WGS sequence"/>
</dbReference>
<accession>A0A2G3E411</accession>
<feature type="transmembrane region" description="Helical" evidence="1">
    <location>
        <begin position="15"/>
        <end position="40"/>
    </location>
</feature>
<name>A0A2G3E411_9FIRM</name>
<reference evidence="2 3" key="1">
    <citation type="submission" date="2017-10" db="EMBL/GenBank/DDBJ databases">
        <title>Resolving the taxonomy of Roseburia spp., Eubacterium rectale and Agathobacter spp. through phylogenomic analysis.</title>
        <authorList>
            <person name="Sheridan P.O."/>
            <person name="Walker A.W."/>
            <person name="Duncan S.H."/>
            <person name="Scott K.P."/>
            <person name="Toole P.W.O."/>
            <person name="Luis P."/>
            <person name="Flint H.J."/>
        </authorList>
    </citation>
    <scope>NUCLEOTIDE SEQUENCE [LARGE SCALE GENOMIC DNA]</scope>
    <source>
        <strain evidence="2 3">JK623</strain>
    </source>
</reference>
<feature type="transmembrane region" description="Helical" evidence="1">
    <location>
        <begin position="79"/>
        <end position="101"/>
    </location>
</feature>
<keyword evidence="3" id="KW-1185">Reference proteome</keyword>
<sequence>MASTQRSRKSDQKMIVLSFMANIPTVLTGFLIGAAVAVNYDKIDVIPMFTLAAFIFYTAMVIIWRLVGFMSRYRFFIKLSNQLLYCEAIFLIVVYAFNLYVDHTMFPVDPLI</sequence>
<protein>
    <submittedName>
        <fullName evidence="2">Uncharacterized protein</fullName>
    </submittedName>
</protein>
<dbReference type="RefSeq" id="WP_031543966.1">
    <property type="nucleotide sequence ID" value="NZ_JANSWH010000070.1"/>
</dbReference>
<gene>
    <name evidence="2" type="ORF">CSX02_04925</name>
</gene>
<keyword evidence="1" id="KW-0472">Membrane</keyword>